<reference evidence="1" key="1">
    <citation type="journal article" date="2021" name="Proc. Natl. Acad. Sci. U.S.A.">
        <title>A Catalog of Tens of Thousands of Viruses from Human Metagenomes Reveals Hidden Associations with Chronic Diseases.</title>
        <authorList>
            <person name="Tisza M.J."/>
            <person name="Buck C.B."/>
        </authorList>
    </citation>
    <scope>NUCLEOTIDE SEQUENCE</scope>
    <source>
        <strain evidence="1">CtsK93</strain>
    </source>
</reference>
<protein>
    <submittedName>
        <fullName evidence="1">Uncharacterized protein</fullName>
    </submittedName>
</protein>
<organism evidence="1">
    <name type="scientific">Myoviridae sp. ctsK93</name>
    <dbReference type="NCBI Taxonomy" id="2825190"/>
    <lineage>
        <taxon>Viruses</taxon>
        <taxon>Duplodnaviria</taxon>
        <taxon>Heunggongvirae</taxon>
        <taxon>Uroviricota</taxon>
        <taxon>Caudoviricetes</taxon>
    </lineage>
</organism>
<proteinExistence type="predicted"/>
<dbReference type="EMBL" id="BK015446">
    <property type="protein sequence ID" value="DAE07137.1"/>
    <property type="molecule type" value="Genomic_DNA"/>
</dbReference>
<sequence>MKKNVRNYKNVGVQFAYVLDCIYNENNENMSDKEAIDYFFDCFNEEYNYNYNKRLYPNLQKRISEYIQGLPNCFCIAFANYDIEKVGKSWGFCKTEKQTSNFVNNWFDAIAFRLIQLKEKLN</sequence>
<name>A0A8S5PL42_9CAUD</name>
<accession>A0A8S5PL42</accession>
<evidence type="ECO:0000313" key="1">
    <source>
        <dbReference type="EMBL" id="DAE07137.1"/>
    </source>
</evidence>